<dbReference type="AlphaFoldDB" id="A0A2Z2MYR8"/>
<feature type="transmembrane region" description="Helical" evidence="1">
    <location>
        <begin position="32"/>
        <end position="56"/>
    </location>
</feature>
<keyword evidence="1" id="KW-0812">Transmembrane</keyword>
<gene>
    <name evidence="2" type="ORF">A3L10_07450</name>
</gene>
<evidence type="ECO:0000256" key="1">
    <source>
        <dbReference type="SAM" id="Phobius"/>
    </source>
</evidence>
<organism evidence="2 3">
    <name type="scientific">Thermococcus radiotolerans</name>
    <dbReference type="NCBI Taxonomy" id="187880"/>
    <lineage>
        <taxon>Archaea</taxon>
        <taxon>Methanobacteriati</taxon>
        <taxon>Methanobacteriota</taxon>
        <taxon>Thermococci</taxon>
        <taxon>Thermococcales</taxon>
        <taxon>Thermococcaceae</taxon>
        <taxon>Thermococcus</taxon>
    </lineage>
</organism>
<keyword evidence="1" id="KW-1133">Transmembrane helix</keyword>
<dbReference type="KEGG" id="trl:A3L10_07450"/>
<proteinExistence type="predicted"/>
<sequence>MMETLLTLVTLLLALALAGISYIAYRKSHLRATLYLLIAFLLLVIKKAIEALHLAAWIERDVSIAVGVLEILVLLLFIMALWKR</sequence>
<protein>
    <submittedName>
        <fullName evidence="2">Uncharacterized protein</fullName>
    </submittedName>
</protein>
<dbReference type="Proteomes" id="UP000250085">
    <property type="component" value="Chromosome"/>
</dbReference>
<feature type="transmembrane region" description="Helical" evidence="1">
    <location>
        <begin position="62"/>
        <end position="82"/>
    </location>
</feature>
<feature type="transmembrane region" description="Helical" evidence="1">
    <location>
        <begin position="6"/>
        <end position="25"/>
    </location>
</feature>
<dbReference type="OrthoDB" id="102566at2157"/>
<accession>A0A2Z2MYR8</accession>
<dbReference type="RefSeq" id="WP_088867036.1">
    <property type="nucleotide sequence ID" value="NZ_CP015106.1"/>
</dbReference>
<dbReference type="GeneID" id="33328673"/>
<dbReference type="EMBL" id="CP015106">
    <property type="protein sequence ID" value="ASJ14975.1"/>
    <property type="molecule type" value="Genomic_DNA"/>
</dbReference>
<evidence type="ECO:0000313" key="2">
    <source>
        <dbReference type="EMBL" id="ASJ14975.1"/>
    </source>
</evidence>
<reference evidence="2 3" key="1">
    <citation type="submission" date="2016-04" db="EMBL/GenBank/DDBJ databases">
        <title>Complete genome sequence of Thermococcus radiotolerans type strain EJ2.</title>
        <authorList>
            <person name="Oger P.M."/>
        </authorList>
    </citation>
    <scope>NUCLEOTIDE SEQUENCE [LARGE SCALE GENOMIC DNA]</scope>
    <source>
        <strain evidence="2 3">EJ2</strain>
    </source>
</reference>
<keyword evidence="3" id="KW-1185">Reference proteome</keyword>
<name>A0A2Z2MYR8_9EURY</name>
<keyword evidence="1" id="KW-0472">Membrane</keyword>
<evidence type="ECO:0000313" key="3">
    <source>
        <dbReference type="Proteomes" id="UP000250085"/>
    </source>
</evidence>